<gene>
    <name evidence="2" type="ORF">B0A50_08365</name>
</gene>
<dbReference type="EMBL" id="NAJL01000084">
    <property type="protein sequence ID" value="TKA22111.1"/>
    <property type="molecule type" value="Genomic_DNA"/>
</dbReference>
<feature type="region of interest" description="Disordered" evidence="1">
    <location>
        <begin position="147"/>
        <end position="166"/>
    </location>
</feature>
<organism evidence="2 3">
    <name type="scientific">Salinomyces thailandicus</name>
    <dbReference type="NCBI Taxonomy" id="706561"/>
    <lineage>
        <taxon>Eukaryota</taxon>
        <taxon>Fungi</taxon>
        <taxon>Dikarya</taxon>
        <taxon>Ascomycota</taxon>
        <taxon>Pezizomycotina</taxon>
        <taxon>Dothideomycetes</taxon>
        <taxon>Dothideomycetidae</taxon>
        <taxon>Mycosphaerellales</taxon>
        <taxon>Teratosphaeriaceae</taxon>
        <taxon>Salinomyces</taxon>
    </lineage>
</organism>
<name>A0A4U0TJU1_9PEZI</name>
<dbReference type="Proteomes" id="UP000308549">
    <property type="component" value="Unassembled WGS sequence"/>
</dbReference>
<sequence length="166" mass="18140">MPPTTPLPRSLLHHHSPTPPPQLLTYKYVPYPKPLNHTTLPATRQILSDPTHPFHIRAKRRYANFDPNTLHWRVACPLNVSKKKCVRDSVVKRLRGAVEEGLRGGWGGEGLKGALLVVVKGEGALGLKSEDIAGSVRSMLGRVGTAMREAGDEKRAMGSEKGGRGE</sequence>
<feature type="compositionally biased region" description="Basic and acidic residues" evidence="1">
    <location>
        <begin position="149"/>
        <end position="166"/>
    </location>
</feature>
<reference evidence="2 3" key="1">
    <citation type="submission" date="2017-03" db="EMBL/GenBank/DDBJ databases">
        <title>Genomes of endolithic fungi from Antarctica.</title>
        <authorList>
            <person name="Coleine C."/>
            <person name="Masonjones S."/>
            <person name="Stajich J.E."/>
        </authorList>
    </citation>
    <scope>NUCLEOTIDE SEQUENCE [LARGE SCALE GENOMIC DNA]</scope>
    <source>
        <strain evidence="2 3">CCFEE 6315</strain>
    </source>
</reference>
<evidence type="ECO:0000313" key="3">
    <source>
        <dbReference type="Proteomes" id="UP000308549"/>
    </source>
</evidence>
<dbReference type="OrthoDB" id="5238363at2759"/>
<evidence type="ECO:0000256" key="1">
    <source>
        <dbReference type="SAM" id="MobiDB-lite"/>
    </source>
</evidence>
<dbReference type="AlphaFoldDB" id="A0A4U0TJU1"/>
<accession>A0A4U0TJU1</accession>
<evidence type="ECO:0000313" key="2">
    <source>
        <dbReference type="EMBL" id="TKA22111.1"/>
    </source>
</evidence>
<protein>
    <submittedName>
        <fullName evidence="2">Uncharacterized protein</fullName>
    </submittedName>
</protein>
<proteinExistence type="predicted"/>
<keyword evidence="3" id="KW-1185">Reference proteome</keyword>
<comment type="caution">
    <text evidence="2">The sequence shown here is derived from an EMBL/GenBank/DDBJ whole genome shotgun (WGS) entry which is preliminary data.</text>
</comment>